<keyword evidence="2" id="KW-1185">Reference proteome</keyword>
<evidence type="ECO:0000313" key="2">
    <source>
        <dbReference type="Proteomes" id="UP000664859"/>
    </source>
</evidence>
<reference evidence="1" key="1">
    <citation type="submission" date="2021-02" db="EMBL/GenBank/DDBJ databases">
        <title>First Annotated Genome of the Yellow-green Alga Tribonema minus.</title>
        <authorList>
            <person name="Mahan K.M."/>
        </authorList>
    </citation>
    <scope>NUCLEOTIDE SEQUENCE</scope>
    <source>
        <strain evidence="1">UTEX B ZZ1240</strain>
    </source>
</reference>
<name>A0A835Z0Z5_9STRA</name>
<dbReference type="Proteomes" id="UP000664859">
    <property type="component" value="Unassembled WGS sequence"/>
</dbReference>
<proteinExistence type="predicted"/>
<comment type="caution">
    <text evidence="1">The sequence shown here is derived from an EMBL/GenBank/DDBJ whole genome shotgun (WGS) entry which is preliminary data.</text>
</comment>
<sequence length="256" mass="28701">MMPESQGVMCAAAAAGNQHFTCDVCLDRWVASLADDPLKLAGSGGFVRCTGVNCASKAFDPHTVAQHIRQETHTKYRTAVEAGIKQLNSFELQAAFNKRLEDLRLELMNSHSTNALDQAARQGELHVVERVLTLHCPTCDKAFLDFEDCFAIRCRPVELPGHVRGKIGCGNSFCGWCMQPCGQDAHNHVRSCKFKMTPPDNLYYGSFELFNQTQKNRRQRMLGEYLSTINEELRAAIEVRIMPHLRDLGMELPAWA</sequence>
<organism evidence="1 2">
    <name type="scientific">Tribonema minus</name>
    <dbReference type="NCBI Taxonomy" id="303371"/>
    <lineage>
        <taxon>Eukaryota</taxon>
        <taxon>Sar</taxon>
        <taxon>Stramenopiles</taxon>
        <taxon>Ochrophyta</taxon>
        <taxon>PX clade</taxon>
        <taxon>Xanthophyceae</taxon>
        <taxon>Tribonematales</taxon>
        <taxon>Tribonemataceae</taxon>
        <taxon>Tribonema</taxon>
    </lineage>
</organism>
<protein>
    <submittedName>
        <fullName evidence="1">Uncharacterized protein</fullName>
    </submittedName>
</protein>
<gene>
    <name evidence="1" type="ORF">JKP88DRAFT_315222</name>
</gene>
<feature type="non-terminal residue" evidence="1">
    <location>
        <position position="1"/>
    </location>
</feature>
<accession>A0A835Z0Z5</accession>
<dbReference type="OrthoDB" id="154395at2759"/>
<dbReference type="AlphaFoldDB" id="A0A835Z0Z5"/>
<dbReference type="EMBL" id="JAFCMP010000169">
    <property type="protein sequence ID" value="KAG5184304.1"/>
    <property type="molecule type" value="Genomic_DNA"/>
</dbReference>
<evidence type="ECO:0000313" key="1">
    <source>
        <dbReference type="EMBL" id="KAG5184304.1"/>
    </source>
</evidence>